<reference evidence="2" key="1">
    <citation type="submission" date="2022-11" db="UniProtKB">
        <authorList>
            <consortium name="WormBaseParasite"/>
        </authorList>
    </citation>
    <scope>IDENTIFICATION</scope>
</reference>
<evidence type="ECO:0000313" key="1">
    <source>
        <dbReference type="Proteomes" id="UP000887565"/>
    </source>
</evidence>
<accession>A0A915JN91</accession>
<proteinExistence type="predicted"/>
<name>A0A915JN91_ROMCU</name>
<sequence>NHCLNNFEHIIETGEFGSSIYDNESDGLDEFWSSRDDPSSLMKVVKMVLSLSHGNASVESCFSVNEDLLIKNLQESSFVNQRIVYDSIRHRGSPSNIEISKVDL</sequence>
<dbReference type="AlphaFoldDB" id="A0A915JN91"/>
<organism evidence="1 2">
    <name type="scientific">Romanomermis culicivorax</name>
    <name type="common">Nematode worm</name>
    <dbReference type="NCBI Taxonomy" id="13658"/>
    <lineage>
        <taxon>Eukaryota</taxon>
        <taxon>Metazoa</taxon>
        <taxon>Ecdysozoa</taxon>
        <taxon>Nematoda</taxon>
        <taxon>Enoplea</taxon>
        <taxon>Dorylaimia</taxon>
        <taxon>Mermithida</taxon>
        <taxon>Mermithoidea</taxon>
        <taxon>Mermithidae</taxon>
        <taxon>Romanomermis</taxon>
    </lineage>
</organism>
<dbReference type="Proteomes" id="UP000887565">
    <property type="component" value="Unplaced"/>
</dbReference>
<dbReference type="WBParaSite" id="nRc.2.0.1.t27568-RA">
    <property type="protein sequence ID" value="nRc.2.0.1.t27568-RA"/>
    <property type="gene ID" value="nRc.2.0.1.g27568"/>
</dbReference>
<keyword evidence="1" id="KW-1185">Reference proteome</keyword>
<evidence type="ECO:0000313" key="2">
    <source>
        <dbReference type="WBParaSite" id="nRc.2.0.1.t27568-RA"/>
    </source>
</evidence>
<protein>
    <submittedName>
        <fullName evidence="2">HAT C-terminal dimerisation domain-containing protein</fullName>
    </submittedName>
</protein>